<dbReference type="Gene3D" id="3.40.50.300">
    <property type="entry name" value="P-loop containing nucleotide triphosphate hydrolases"/>
    <property type="match status" value="2"/>
</dbReference>
<feature type="coiled-coil region" evidence="9">
    <location>
        <begin position="508"/>
        <end position="542"/>
    </location>
</feature>
<dbReference type="Gene3D" id="1.10.287.510">
    <property type="entry name" value="Helix hairpin bin"/>
    <property type="match status" value="1"/>
</dbReference>
<keyword evidence="1" id="KW-0479">Metal-binding</keyword>
<dbReference type="GO" id="GO:0046872">
    <property type="term" value="F:metal ion binding"/>
    <property type="evidence" value="ECO:0007669"/>
    <property type="project" value="UniProtKB-KW"/>
</dbReference>
<evidence type="ECO:0000259" key="11">
    <source>
        <dbReference type="Pfam" id="PF04423"/>
    </source>
</evidence>
<dbReference type="InterPro" id="IPR027417">
    <property type="entry name" value="P-loop_NTPase"/>
</dbReference>
<keyword evidence="7 9" id="KW-0175">Coiled coil</keyword>
<keyword evidence="6" id="KW-0067">ATP-binding</keyword>
<dbReference type="HAMAP" id="MF_00449">
    <property type="entry name" value="RAD50"/>
    <property type="match status" value="1"/>
</dbReference>
<evidence type="ECO:0000256" key="3">
    <source>
        <dbReference type="ARBA" id="ARBA00022763"/>
    </source>
</evidence>
<dbReference type="PANTHER" id="PTHR32114:SF2">
    <property type="entry name" value="ABC TRANSPORTER ABCH.3"/>
    <property type="match status" value="1"/>
</dbReference>
<organism evidence="12">
    <name type="scientific">bioreactor metagenome</name>
    <dbReference type="NCBI Taxonomy" id="1076179"/>
    <lineage>
        <taxon>unclassified sequences</taxon>
        <taxon>metagenomes</taxon>
        <taxon>ecological metagenomes</taxon>
    </lineage>
</organism>
<feature type="coiled-coil region" evidence="9">
    <location>
        <begin position="210"/>
        <end position="387"/>
    </location>
</feature>
<comment type="caution">
    <text evidence="12">The sequence shown here is derived from an EMBL/GenBank/DDBJ whole genome shotgun (WGS) entry which is preliminary data.</text>
</comment>
<dbReference type="SUPFAM" id="SSF52540">
    <property type="entry name" value="P-loop containing nucleoside triphosphate hydrolases"/>
    <property type="match status" value="1"/>
</dbReference>
<dbReference type="GO" id="GO:0005524">
    <property type="term" value="F:ATP binding"/>
    <property type="evidence" value="ECO:0007669"/>
    <property type="project" value="UniProtKB-KW"/>
</dbReference>
<reference evidence="12" key="1">
    <citation type="submission" date="2019-08" db="EMBL/GenBank/DDBJ databases">
        <authorList>
            <person name="Kucharzyk K."/>
            <person name="Murdoch R.W."/>
            <person name="Higgins S."/>
            <person name="Loffler F."/>
        </authorList>
    </citation>
    <scope>NUCLEOTIDE SEQUENCE</scope>
</reference>
<protein>
    <submittedName>
        <fullName evidence="12">Chromosome partition protein Smc</fullName>
    </submittedName>
</protein>
<name>A0A644WD04_9ZZZZ</name>
<dbReference type="PANTHER" id="PTHR32114">
    <property type="entry name" value="ABC TRANSPORTER ABCH.3"/>
    <property type="match status" value="1"/>
</dbReference>
<feature type="coiled-coil region" evidence="9">
    <location>
        <begin position="661"/>
        <end position="753"/>
    </location>
</feature>
<evidence type="ECO:0000256" key="2">
    <source>
        <dbReference type="ARBA" id="ARBA00022741"/>
    </source>
</evidence>
<evidence type="ECO:0000256" key="4">
    <source>
        <dbReference type="ARBA" id="ARBA00022801"/>
    </source>
</evidence>
<sequence length="942" mass="108965">MIFTKLTLENFKSHKYSVIEFEPGISIIVGQNGAGKSTILDGISFALFKQYNGKKINDLVRITKNKDSHASMSVSLEFISNGKHYTVTRTRGNTSKAELLVKDSDGGSTRISSGDSSVNDEIQSILEMDGELFLNAIYIQQGEIANLISKTPSEKKKLIGRLLGVESLEKAWKNSLPLINIYENQKSELEGRTASSLDLSSDLKSKKVFLEEIKIKGNNLQKEINELEQLKSQKTTEKLEMEKSKTTFDKLNNQLNNENENIRRVIDERKGLQEQLENLKNKEKEMLKLEKFSNKLPIYLEFLESVNKLEQITKDREKYGEKLDKIIKQKEIIKKEENGYTQYLDIQKKLNVYNERKSKFESELEIIKQLEKNKTEVKEEFNENINKIKSFFNETNNLLNIDFSNYENSTIDFSNYDESEIDLFNQKNFNSISNNFKDIKRIVTDFKIEAEKKIKEIDENSNKSSTKISRLEEGINSAKEPLSEIKKVDNQCPICKSEITEEKKDTLIDSYNNKIKSNQESIDKLNNELKKISNEKTIFKNKLDEINSVEKNISNKIHIYDIAKKDLDKINDFNMELKKYEDTKDKLEDVLLLIKDQTKLQITSKESYDNYVHASGSLDALGKEYDAKDKLREVERSMDVEVEKVKVAMAKDPYLSPDIKEKDLKNRIADLTEKDKKYNQLKGEIVQIPILESQIKNKIDEFDSLRSKIDNIENNIKFTNYSEDKYKNIVFTCERSEEKLKSLNKDINEIKGMATQIIADIENLSIKLNQNDVLKEKLENVQDYLKLLKDIRDLYSKEGIQKDLRNRSKPLIQKNTKEFFEQFNFNYSDLKIDDEYNISVFGPEGESKLDMVSGGEKIAIALALRLGITKAMSKGNIETILLDEPTIHLDSYRRQDLIYILRQMSSLPQMLIVTHDNELENAADNIIKVKKQEGISKVILEK</sequence>
<feature type="coiled-coil region" evidence="9">
    <location>
        <begin position="570"/>
        <end position="597"/>
    </location>
</feature>
<evidence type="ECO:0000256" key="1">
    <source>
        <dbReference type="ARBA" id="ARBA00022723"/>
    </source>
</evidence>
<dbReference type="InterPro" id="IPR013134">
    <property type="entry name" value="Zn_hook_RAD50"/>
</dbReference>
<evidence type="ECO:0000313" key="12">
    <source>
        <dbReference type="EMBL" id="MPM01706.1"/>
    </source>
</evidence>
<proteinExistence type="inferred from homology"/>
<dbReference type="InterPro" id="IPR003395">
    <property type="entry name" value="RecF/RecN/SMC_N"/>
</dbReference>
<evidence type="ECO:0000256" key="6">
    <source>
        <dbReference type="ARBA" id="ARBA00022840"/>
    </source>
</evidence>
<dbReference type="AlphaFoldDB" id="A0A644WD04"/>
<dbReference type="SUPFAM" id="SSF75712">
    <property type="entry name" value="Rad50 coiled-coil Zn hook"/>
    <property type="match status" value="1"/>
</dbReference>
<dbReference type="EMBL" id="VSSQ01000816">
    <property type="protein sequence ID" value="MPM01706.1"/>
    <property type="molecule type" value="Genomic_DNA"/>
</dbReference>
<keyword evidence="5" id="KW-0862">Zinc</keyword>
<feature type="domain" description="Zinc-hook" evidence="11">
    <location>
        <begin position="482"/>
        <end position="520"/>
    </location>
</feature>
<keyword evidence="2" id="KW-0547">Nucleotide-binding</keyword>
<gene>
    <name evidence="12" type="primary">smc_17</name>
    <name evidence="12" type="ORF">SDC9_47946</name>
</gene>
<dbReference type="Pfam" id="PF04423">
    <property type="entry name" value="Rad50_zn_hook"/>
    <property type="match status" value="1"/>
</dbReference>
<evidence type="ECO:0000256" key="5">
    <source>
        <dbReference type="ARBA" id="ARBA00022833"/>
    </source>
</evidence>
<evidence type="ECO:0000259" key="10">
    <source>
        <dbReference type="Pfam" id="PF02463"/>
    </source>
</evidence>
<accession>A0A644WD04</accession>
<evidence type="ECO:0000256" key="8">
    <source>
        <dbReference type="ARBA" id="ARBA00023204"/>
    </source>
</evidence>
<evidence type="ECO:0000256" key="7">
    <source>
        <dbReference type="ARBA" id="ARBA00023054"/>
    </source>
</evidence>
<feature type="domain" description="RecF/RecN/SMC N-terminal" evidence="10">
    <location>
        <begin position="4"/>
        <end position="107"/>
    </location>
</feature>
<keyword evidence="8" id="KW-0234">DNA repair</keyword>
<keyword evidence="3" id="KW-0227">DNA damage</keyword>
<dbReference type="GO" id="GO:0016787">
    <property type="term" value="F:hydrolase activity"/>
    <property type="evidence" value="ECO:0007669"/>
    <property type="project" value="UniProtKB-KW"/>
</dbReference>
<keyword evidence="4" id="KW-0378">Hydrolase</keyword>
<dbReference type="Pfam" id="PF02463">
    <property type="entry name" value="SMC_N"/>
    <property type="match status" value="1"/>
</dbReference>
<dbReference type="GO" id="GO:0006281">
    <property type="term" value="P:DNA repair"/>
    <property type="evidence" value="ECO:0007669"/>
    <property type="project" value="UniProtKB-KW"/>
</dbReference>
<dbReference type="InterPro" id="IPR022982">
    <property type="entry name" value="Rad50_ATPase_archaeal"/>
</dbReference>
<evidence type="ECO:0000256" key="9">
    <source>
        <dbReference type="SAM" id="Coils"/>
    </source>
</evidence>